<evidence type="ECO:0000313" key="2">
    <source>
        <dbReference type="EMBL" id="KZS01092.1"/>
    </source>
</evidence>
<protein>
    <submittedName>
        <fullName evidence="2">Uncharacterized protein</fullName>
    </submittedName>
</protein>
<accession>A0A164IBK1</accession>
<reference evidence="2 3" key="1">
    <citation type="submission" date="2016-03" db="EMBL/GenBank/DDBJ databases">
        <title>EvidentialGene: Evidence-directed Construction of Genes on Genomes.</title>
        <authorList>
            <person name="Gilbert D.G."/>
            <person name="Choi J.-H."/>
            <person name="Mockaitis K."/>
            <person name="Colbourne J."/>
            <person name="Pfrender M."/>
        </authorList>
    </citation>
    <scope>NUCLEOTIDE SEQUENCE [LARGE SCALE GENOMIC DNA]</scope>
    <source>
        <strain evidence="2 3">Xinb3</strain>
        <tissue evidence="2">Complete organism</tissue>
    </source>
</reference>
<feature type="region of interest" description="Disordered" evidence="1">
    <location>
        <begin position="1"/>
        <end position="68"/>
    </location>
</feature>
<feature type="region of interest" description="Disordered" evidence="1">
    <location>
        <begin position="100"/>
        <end position="134"/>
    </location>
</feature>
<proteinExistence type="predicted"/>
<dbReference type="EMBL" id="LRGB01007631">
    <property type="protein sequence ID" value="KZS01092.1"/>
    <property type="molecule type" value="Genomic_DNA"/>
</dbReference>
<organism evidence="2 3">
    <name type="scientific">Daphnia magna</name>
    <dbReference type="NCBI Taxonomy" id="35525"/>
    <lineage>
        <taxon>Eukaryota</taxon>
        <taxon>Metazoa</taxon>
        <taxon>Ecdysozoa</taxon>
        <taxon>Arthropoda</taxon>
        <taxon>Crustacea</taxon>
        <taxon>Branchiopoda</taxon>
        <taxon>Diplostraca</taxon>
        <taxon>Cladocera</taxon>
        <taxon>Anomopoda</taxon>
        <taxon>Daphniidae</taxon>
        <taxon>Daphnia</taxon>
    </lineage>
</organism>
<dbReference type="Proteomes" id="UP000076858">
    <property type="component" value="Unassembled WGS sequence"/>
</dbReference>
<sequence length="134" mass="15006">MDRAGQPALQRFQPDAPDRRCGDPKQTRRHPACQGQQHCQQHHRQRPGPALDEQPHWRRPAQQLAAAGQQAQWRSLCAQRAERPRGRGLLLVHRLRGLSRHPGRAARQPGRLAQEAGVRGAGQCRQAGRGLAQL</sequence>
<name>A0A164IBK1_9CRUS</name>
<evidence type="ECO:0000256" key="1">
    <source>
        <dbReference type="SAM" id="MobiDB-lite"/>
    </source>
</evidence>
<feature type="compositionally biased region" description="Low complexity" evidence="1">
    <location>
        <begin position="116"/>
        <end position="134"/>
    </location>
</feature>
<feature type="compositionally biased region" description="Basic and acidic residues" evidence="1">
    <location>
        <begin position="16"/>
        <end position="26"/>
    </location>
</feature>
<gene>
    <name evidence="2" type="ORF">APZ42_002350</name>
</gene>
<comment type="caution">
    <text evidence="2">The sequence shown here is derived from an EMBL/GenBank/DDBJ whole genome shotgun (WGS) entry which is preliminary data.</text>
</comment>
<keyword evidence="3" id="KW-1185">Reference proteome</keyword>
<evidence type="ECO:0000313" key="3">
    <source>
        <dbReference type="Proteomes" id="UP000076858"/>
    </source>
</evidence>
<dbReference type="AlphaFoldDB" id="A0A164IBK1"/>